<dbReference type="AlphaFoldDB" id="A0A0F3GKA7"/>
<dbReference type="InterPro" id="IPR051158">
    <property type="entry name" value="Metallophosphoesterase_sf"/>
</dbReference>
<dbReference type="GO" id="GO:0016787">
    <property type="term" value="F:hydrolase activity"/>
    <property type="evidence" value="ECO:0007669"/>
    <property type="project" value="UniProtKB-KW"/>
</dbReference>
<name>A0A0F3GKA7_9BACT</name>
<accession>A0A0F3GKA7</accession>
<comment type="caution">
    <text evidence="2">The sequence shown here is derived from an EMBL/GenBank/DDBJ whole genome shotgun (WGS) entry which is preliminary data.</text>
</comment>
<keyword evidence="2" id="KW-0378">Hydrolase</keyword>
<evidence type="ECO:0000313" key="2">
    <source>
        <dbReference type="EMBL" id="KJU82350.1"/>
    </source>
</evidence>
<sequence>MIGLWAGRHYYELRRFGMSEITILHVSDLHMTQGHLIDIKIILRALYDDLEELRDREFVKPDIVVFTGDLVNAGSNVGEFDLAVSEFIDPLMYTLGLPRDLFFSVAGNHDIDKDKLPKFIANGIRATYNTTTDLNGFLDDLDLKSDSSYFENSYNFRILRDCLNKKHQQEANKLFSAYKVNIRGMDIGIGCLNSAWLASGSEGGFDKGKLLVGERQVDRVLDKIASCNVKIALMHHPLDWLAEFDREDVDNRLMKEFSLFLTGHMHQNKPRMIQNAIGSFFHSDGGTLFNGDRKSYQGYTIIKTGYDKIGVYFRRYIDNASRFDKDVDRAPDGYWEITFASKKSSRSVTNVAPKSFDIDTLIKSMLDDMQSQLKVSFYVSLTCANDISIRQSAIDLETSKKFNLYLKYIAETTSD</sequence>
<organism evidence="2 3">
    <name type="scientific">Candidatus Magnetobacterium bavaricum</name>
    <dbReference type="NCBI Taxonomy" id="29290"/>
    <lineage>
        <taxon>Bacteria</taxon>
        <taxon>Pseudomonadati</taxon>
        <taxon>Nitrospirota</taxon>
        <taxon>Thermodesulfovibrionia</taxon>
        <taxon>Thermodesulfovibrionales</taxon>
        <taxon>Candidatus Magnetobacteriaceae</taxon>
        <taxon>Candidatus Magnetobacterium</taxon>
    </lineage>
</organism>
<feature type="domain" description="Calcineurin-like phosphoesterase" evidence="1">
    <location>
        <begin position="22"/>
        <end position="267"/>
    </location>
</feature>
<dbReference type="SUPFAM" id="SSF56300">
    <property type="entry name" value="Metallo-dependent phosphatases"/>
    <property type="match status" value="1"/>
</dbReference>
<dbReference type="EMBL" id="LACI01002348">
    <property type="protein sequence ID" value="KJU82350.1"/>
    <property type="molecule type" value="Genomic_DNA"/>
</dbReference>
<dbReference type="Gene3D" id="3.60.21.10">
    <property type="match status" value="1"/>
</dbReference>
<proteinExistence type="predicted"/>
<evidence type="ECO:0000259" key="1">
    <source>
        <dbReference type="Pfam" id="PF00149"/>
    </source>
</evidence>
<dbReference type="InterPro" id="IPR029052">
    <property type="entry name" value="Metallo-depent_PP-like"/>
</dbReference>
<evidence type="ECO:0000313" key="3">
    <source>
        <dbReference type="Proteomes" id="UP000033423"/>
    </source>
</evidence>
<dbReference type="Pfam" id="PF00149">
    <property type="entry name" value="Metallophos"/>
    <property type="match status" value="1"/>
</dbReference>
<reference evidence="2 3" key="1">
    <citation type="submission" date="2015-02" db="EMBL/GenBank/DDBJ databases">
        <title>Single-cell genomics of uncultivated deep-branching MTB reveals a conserved set of magnetosome genes.</title>
        <authorList>
            <person name="Kolinko S."/>
            <person name="Richter M."/>
            <person name="Glockner F.O."/>
            <person name="Brachmann A."/>
            <person name="Schuler D."/>
        </authorList>
    </citation>
    <scope>NUCLEOTIDE SEQUENCE [LARGE SCALE GENOMIC DNA]</scope>
    <source>
        <strain evidence="2">TM-1</strain>
    </source>
</reference>
<dbReference type="Proteomes" id="UP000033423">
    <property type="component" value="Unassembled WGS sequence"/>
</dbReference>
<gene>
    <name evidence="2" type="ORF">MBAV_005457</name>
</gene>
<dbReference type="PANTHER" id="PTHR31302">
    <property type="entry name" value="TRANSMEMBRANE PROTEIN WITH METALLOPHOSPHOESTERASE DOMAIN-RELATED"/>
    <property type="match status" value="1"/>
</dbReference>
<keyword evidence="3" id="KW-1185">Reference proteome</keyword>
<protein>
    <submittedName>
        <fullName evidence="2">Phosphohydrolase</fullName>
    </submittedName>
</protein>
<dbReference type="InterPro" id="IPR004843">
    <property type="entry name" value="Calcineurin-like_PHP"/>
</dbReference>
<dbReference type="PANTHER" id="PTHR31302:SF0">
    <property type="entry name" value="TRANSMEMBRANE PROTEIN WITH METALLOPHOSPHOESTERASE DOMAIN"/>
    <property type="match status" value="1"/>
</dbReference>